<geneLocation type="plasmid" evidence="2">
    <name>sym pNGR234b</name>
</geneLocation>
<dbReference type="Pfam" id="PF13591">
    <property type="entry name" value="MerR_2"/>
    <property type="match status" value="1"/>
</dbReference>
<reference evidence="2" key="1">
    <citation type="journal article" date="2004" name="J. Bacteriol.">
        <title>An evolutionary hot spot: the pNGR234b replicon of Rhizobium sp. strain NGR234.</title>
        <authorList>
            <person name="Streit W.R."/>
            <person name="Schmitz R.A."/>
            <person name="Perret X."/>
            <person name="Staehelin C."/>
            <person name="Deakin W.J."/>
            <person name="Raasch C."/>
            <person name="Liesegang H."/>
            <person name="Broughton W.J."/>
        </authorList>
    </citation>
    <scope>NUCLEOTIDE SEQUENCE [LARGE SCALE GENOMIC DNA]</scope>
    <source>
        <strain evidence="2">NBRC 101917 / NGR234</strain>
    </source>
</reference>
<proteinExistence type="predicted"/>
<organism evidence="1 2">
    <name type="scientific">Sinorhizobium fredii (strain NBRC 101917 / NGR234)</name>
    <dbReference type="NCBI Taxonomy" id="394"/>
    <lineage>
        <taxon>Bacteria</taxon>
        <taxon>Pseudomonadati</taxon>
        <taxon>Pseudomonadota</taxon>
        <taxon>Alphaproteobacteria</taxon>
        <taxon>Hyphomicrobiales</taxon>
        <taxon>Rhizobiaceae</taxon>
        <taxon>Sinorhizobium/Ensifer group</taxon>
        <taxon>Sinorhizobium</taxon>
    </lineage>
</organism>
<evidence type="ECO:0000313" key="2">
    <source>
        <dbReference type="Proteomes" id="UP000001054"/>
    </source>
</evidence>
<evidence type="ECO:0008006" key="3">
    <source>
        <dbReference type="Google" id="ProtNLM"/>
    </source>
</evidence>
<dbReference type="PATRIC" id="fig|394.7.peg.519"/>
<dbReference type="Proteomes" id="UP000001054">
    <property type="component" value="Plasmid pNGR234b"/>
</dbReference>
<keyword evidence="1" id="KW-0614">Plasmid</keyword>
<accession>C3KMX4</accession>
<gene>
    <name evidence="1" type="ordered locus">NGR_b00760</name>
</gene>
<name>C3KMX4_SINFN</name>
<reference evidence="1 2" key="2">
    <citation type="journal article" date="2009" name="Appl. Environ. Microbiol.">
        <title>Rhizobium sp. strain NGR234 possesses a remarkable number of secretion systems.</title>
        <authorList>
            <person name="Schmeisser C."/>
            <person name="Liesegang H."/>
            <person name="Krysciak D."/>
            <person name="Bakkou N."/>
            <person name="Le Quere A."/>
            <person name="Wollherr A."/>
            <person name="Heinemeyer I."/>
            <person name="Morgenstern B."/>
            <person name="Pommerening-Roeser A."/>
            <person name="Flores M."/>
            <person name="Palacios R."/>
            <person name="Brenner S."/>
            <person name="Gottschalk G."/>
            <person name="Schmitz R.A."/>
            <person name="Broughton W.J."/>
            <person name="Perret X."/>
            <person name="Strittmatter A.W."/>
            <person name="Streit W.R."/>
        </authorList>
    </citation>
    <scope>NUCLEOTIDE SEQUENCE [LARGE SCALE GENOMIC DNA]</scope>
    <source>
        <strain evidence="2">NBRC 101917 / NGR234</strain>
    </source>
</reference>
<dbReference type="AlphaFoldDB" id="C3KMX4"/>
<evidence type="ECO:0000313" key="1">
    <source>
        <dbReference type="EMBL" id="ACP21547.1"/>
    </source>
</evidence>
<dbReference type="KEGG" id="rhi:NGR_b00760"/>
<dbReference type="HOGENOM" id="CLU_148676_1_0_5"/>
<sequence>MDYQEFARDLRIDMERLQVFIDRGWISPAMPEGRPMFRDVDLARAALIADLANEMGVNDEGVDLVLDLLDQLYSLRFAFSNLIDALEVQPRDVRRHVVNDAQKLNRLTRRGLRSLR</sequence>
<dbReference type="EMBL" id="CP000874">
    <property type="protein sequence ID" value="ACP21547.1"/>
    <property type="molecule type" value="Genomic_DNA"/>
</dbReference>
<keyword evidence="2" id="KW-1185">Reference proteome</keyword>
<dbReference type="OrthoDB" id="9800876at2"/>
<dbReference type="Gene3D" id="1.10.1660.10">
    <property type="match status" value="1"/>
</dbReference>
<protein>
    <recommendedName>
        <fullName evidence="3">HTH merR-type domain-containing protein</fullName>
    </recommendedName>
</protein>